<evidence type="ECO:0000313" key="14">
    <source>
        <dbReference type="Proteomes" id="UP000249842"/>
    </source>
</evidence>
<reference evidence="14" key="1">
    <citation type="submission" date="2018-05" db="EMBL/GenBank/DDBJ databases">
        <authorList>
            <person name="Li X."/>
        </authorList>
    </citation>
    <scope>NUCLEOTIDE SEQUENCE [LARGE SCALE GENOMIC DNA]</scope>
    <source>
        <strain evidence="14">HKS-05</strain>
    </source>
</reference>
<dbReference type="InterPro" id="IPR013328">
    <property type="entry name" value="6PGD_dom2"/>
</dbReference>
<comment type="pathway">
    <text evidence="2">Cofactor biosynthesis; (R)-pantothenate biosynthesis; (R)-pantoate from 3-methyl-2-oxobutanoate: step 2/2.</text>
</comment>
<protein>
    <recommendedName>
        <fullName evidence="5">2-dehydropantoate 2-reductase</fullName>
        <ecNumber evidence="4">1.1.1.169</ecNumber>
    </recommendedName>
    <alternativeName>
        <fullName evidence="9">Ketopantoate reductase</fullName>
    </alternativeName>
</protein>
<dbReference type="PANTHER" id="PTHR21708">
    <property type="entry name" value="PROBABLE 2-DEHYDROPANTOATE 2-REDUCTASE"/>
    <property type="match status" value="1"/>
</dbReference>
<evidence type="ECO:0000256" key="8">
    <source>
        <dbReference type="ARBA" id="ARBA00023002"/>
    </source>
</evidence>
<dbReference type="RefSeq" id="WP_111455840.1">
    <property type="nucleotide sequence ID" value="NZ_QFYP01000001.1"/>
</dbReference>
<sequence>MRIAIVGAGAIGCWIGGRFAAAGHEVSVLARGATLAALRGSGLRLTEAGATRSWPVRASDSAAELGAQDLVVIAVKAPALAAVAPAVAGLLSDETVVVPAMNGIPWWFADGLGPAEAATRAAVDPEGAIGAAIPHRHVIGCVVHASVATADPGCAVHNMGNGVILGEPAGGASARLSRVVEAFAQAGFDATAAAAIRRDIWYKLWGNMTMNPVSAITGATADRILDDTDVRSLLLAVMAEAAETGARIGCPIDELGEARIEVTRKLGAFRTSMLQDADAGRPIELEALVGAPRAIAAAVGVPTPYTDVLYGLTRLFGETHGLTP</sequence>
<proteinExistence type="inferred from homology"/>
<keyword evidence="14" id="KW-1185">Reference proteome</keyword>
<dbReference type="GO" id="GO:0005737">
    <property type="term" value="C:cytoplasm"/>
    <property type="evidence" value="ECO:0007669"/>
    <property type="project" value="TreeGrafter"/>
</dbReference>
<evidence type="ECO:0000256" key="6">
    <source>
        <dbReference type="ARBA" id="ARBA00022655"/>
    </source>
</evidence>
<evidence type="ECO:0000256" key="4">
    <source>
        <dbReference type="ARBA" id="ARBA00013014"/>
    </source>
</evidence>
<dbReference type="AlphaFoldDB" id="A0A328AVB0"/>
<dbReference type="EMBL" id="QFYP01000001">
    <property type="protein sequence ID" value="RAK58547.1"/>
    <property type="molecule type" value="Genomic_DNA"/>
</dbReference>
<evidence type="ECO:0000313" key="13">
    <source>
        <dbReference type="EMBL" id="RAK58547.1"/>
    </source>
</evidence>
<dbReference type="InterPro" id="IPR008927">
    <property type="entry name" value="6-PGluconate_DH-like_C_sf"/>
</dbReference>
<evidence type="ECO:0000256" key="7">
    <source>
        <dbReference type="ARBA" id="ARBA00022857"/>
    </source>
</evidence>
<dbReference type="Gene3D" id="3.40.50.720">
    <property type="entry name" value="NAD(P)-binding Rossmann-like Domain"/>
    <property type="match status" value="1"/>
</dbReference>
<feature type="domain" description="Ketopantoate reductase N-terminal" evidence="11">
    <location>
        <begin position="3"/>
        <end position="167"/>
    </location>
</feature>
<evidence type="ECO:0000256" key="10">
    <source>
        <dbReference type="ARBA" id="ARBA00048793"/>
    </source>
</evidence>
<dbReference type="GO" id="GO:0008677">
    <property type="term" value="F:2-dehydropantoate 2-reductase activity"/>
    <property type="evidence" value="ECO:0007669"/>
    <property type="project" value="UniProtKB-EC"/>
</dbReference>
<gene>
    <name evidence="13" type="ORF">DJ021_01400</name>
</gene>
<dbReference type="UniPathway" id="UPA00028">
    <property type="reaction ID" value="UER00004"/>
</dbReference>
<dbReference type="FunFam" id="1.10.1040.10:FF:000017">
    <property type="entry name" value="2-dehydropantoate 2-reductase"/>
    <property type="match status" value="1"/>
</dbReference>
<evidence type="ECO:0000259" key="11">
    <source>
        <dbReference type="Pfam" id="PF02558"/>
    </source>
</evidence>
<keyword evidence="7" id="KW-0521">NADP</keyword>
<evidence type="ECO:0000256" key="9">
    <source>
        <dbReference type="ARBA" id="ARBA00032024"/>
    </source>
</evidence>
<evidence type="ECO:0000256" key="2">
    <source>
        <dbReference type="ARBA" id="ARBA00004994"/>
    </source>
</evidence>
<evidence type="ECO:0000256" key="5">
    <source>
        <dbReference type="ARBA" id="ARBA00019465"/>
    </source>
</evidence>
<comment type="catalytic activity">
    <reaction evidence="10">
        <text>(R)-pantoate + NADP(+) = 2-dehydropantoate + NADPH + H(+)</text>
        <dbReference type="Rhea" id="RHEA:16233"/>
        <dbReference type="ChEBI" id="CHEBI:11561"/>
        <dbReference type="ChEBI" id="CHEBI:15378"/>
        <dbReference type="ChEBI" id="CHEBI:15980"/>
        <dbReference type="ChEBI" id="CHEBI:57783"/>
        <dbReference type="ChEBI" id="CHEBI:58349"/>
        <dbReference type="EC" id="1.1.1.169"/>
    </reaction>
</comment>
<dbReference type="Proteomes" id="UP000249842">
    <property type="component" value="Unassembled WGS sequence"/>
</dbReference>
<dbReference type="OrthoDB" id="9796561at2"/>
<dbReference type="NCBIfam" id="NF005089">
    <property type="entry name" value="PRK06522.1-4"/>
    <property type="match status" value="1"/>
</dbReference>
<feature type="domain" description="Ketopantoate reductase C-terminal" evidence="12">
    <location>
        <begin position="196"/>
        <end position="314"/>
    </location>
</feature>
<dbReference type="SUPFAM" id="SSF51735">
    <property type="entry name" value="NAD(P)-binding Rossmann-fold domains"/>
    <property type="match status" value="1"/>
</dbReference>
<dbReference type="PANTHER" id="PTHR21708:SF45">
    <property type="entry name" value="2-DEHYDROPANTOATE 2-REDUCTASE"/>
    <property type="match status" value="1"/>
</dbReference>
<comment type="similarity">
    <text evidence="3">Belongs to the ketopantoate reductase family.</text>
</comment>
<dbReference type="InterPro" id="IPR036291">
    <property type="entry name" value="NAD(P)-bd_dom_sf"/>
</dbReference>
<dbReference type="Pfam" id="PF08546">
    <property type="entry name" value="ApbA_C"/>
    <property type="match status" value="1"/>
</dbReference>
<dbReference type="InterPro" id="IPR013332">
    <property type="entry name" value="KPR_N"/>
</dbReference>
<evidence type="ECO:0000256" key="3">
    <source>
        <dbReference type="ARBA" id="ARBA00007870"/>
    </source>
</evidence>
<keyword evidence="8" id="KW-0560">Oxidoreductase</keyword>
<accession>A0A328AVB0</accession>
<dbReference type="Gene3D" id="1.10.1040.10">
    <property type="entry name" value="N-(1-d-carboxylethyl)-l-norvaline Dehydrogenase, domain 2"/>
    <property type="match status" value="1"/>
</dbReference>
<dbReference type="InterPro" id="IPR051402">
    <property type="entry name" value="KPR-Related"/>
</dbReference>
<dbReference type="GO" id="GO:0015940">
    <property type="term" value="P:pantothenate biosynthetic process"/>
    <property type="evidence" value="ECO:0007669"/>
    <property type="project" value="UniProtKB-UniPathway"/>
</dbReference>
<dbReference type="Pfam" id="PF02558">
    <property type="entry name" value="ApbA"/>
    <property type="match status" value="1"/>
</dbReference>
<evidence type="ECO:0000256" key="1">
    <source>
        <dbReference type="ARBA" id="ARBA00002919"/>
    </source>
</evidence>
<organism evidence="13 14">
    <name type="scientific">Phenylobacterium hankyongense</name>
    <dbReference type="NCBI Taxonomy" id="1813876"/>
    <lineage>
        <taxon>Bacteria</taxon>
        <taxon>Pseudomonadati</taxon>
        <taxon>Pseudomonadota</taxon>
        <taxon>Alphaproteobacteria</taxon>
        <taxon>Caulobacterales</taxon>
        <taxon>Caulobacteraceae</taxon>
        <taxon>Phenylobacterium</taxon>
    </lineage>
</organism>
<dbReference type="FunFam" id="3.40.50.720:FF:000307">
    <property type="entry name" value="2-dehydropantoate 2-reductase"/>
    <property type="match status" value="1"/>
</dbReference>
<comment type="function">
    <text evidence="1">Catalyzes the NADPH-dependent reduction of ketopantoate into pantoic acid.</text>
</comment>
<dbReference type="SUPFAM" id="SSF48179">
    <property type="entry name" value="6-phosphogluconate dehydrogenase C-terminal domain-like"/>
    <property type="match status" value="1"/>
</dbReference>
<evidence type="ECO:0000259" key="12">
    <source>
        <dbReference type="Pfam" id="PF08546"/>
    </source>
</evidence>
<comment type="caution">
    <text evidence="13">The sequence shown here is derived from an EMBL/GenBank/DDBJ whole genome shotgun (WGS) entry which is preliminary data.</text>
</comment>
<name>A0A328AVB0_9CAUL</name>
<dbReference type="InterPro" id="IPR013752">
    <property type="entry name" value="KPA_reductase"/>
</dbReference>
<dbReference type="EC" id="1.1.1.169" evidence="4"/>
<keyword evidence="6" id="KW-0566">Pantothenate biosynthesis</keyword>